<evidence type="ECO:0000313" key="2">
    <source>
        <dbReference type="EMBL" id="VDN30433.1"/>
    </source>
</evidence>
<protein>
    <submittedName>
        <fullName evidence="2">Uncharacterized protein</fullName>
    </submittedName>
</protein>
<dbReference type="OrthoDB" id="6253127at2759"/>
<organism evidence="2 3">
    <name type="scientific">Dibothriocephalus latus</name>
    <name type="common">Fish tapeworm</name>
    <name type="synonym">Diphyllobothrium latum</name>
    <dbReference type="NCBI Taxonomy" id="60516"/>
    <lineage>
        <taxon>Eukaryota</taxon>
        <taxon>Metazoa</taxon>
        <taxon>Spiralia</taxon>
        <taxon>Lophotrochozoa</taxon>
        <taxon>Platyhelminthes</taxon>
        <taxon>Cestoda</taxon>
        <taxon>Eucestoda</taxon>
        <taxon>Diphyllobothriidea</taxon>
        <taxon>Diphyllobothriidae</taxon>
        <taxon>Dibothriocephalus</taxon>
    </lineage>
</organism>
<dbReference type="EMBL" id="UYRU01079771">
    <property type="protein sequence ID" value="VDN30433.1"/>
    <property type="molecule type" value="Genomic_DNA"/>
</dbReference>
<evidence type="ECO:0000256" key="1">
    <source>
        <dbReference type="SAM" id="MobiDB-lite"/>
    </source>
</evidence>
<evidence type="ECO:0000313" key="3">
    <source>
        <dbReference type="Proteomes" id="UP000281553"/>
    </source>
</evidence>
<reference evidence="2 3" key="1">
    <citation type="submission" date="2018-11" db="EMBL/GenBank/DDBJ databases">
        <authorList>
            <consortium name="Pathogen Informatics"/>
        </authorList>
    </citation>
    <scope>NUCLEOTIDE SEQUENCE [LARGE SCALE GENOMIC DNA]</scope>
</reference>
<gene>
    <name evidence="2" type="ORF">DILT_LOCUS15535</name>
</gene>
<feature type="compositionally biased region" description="Low complexity" evidence="1">
    <location>
        <begin position="37"/>
        <end position="47"/>
    </location>
</feature>
<dbReference type="Proteomes" id="UP000281553">
    <property type="component" value="Unassembled WGS sequence"/>
</dbReference>
<feature type="region of interest" description="Disordered" evidence="1">
    <location>
        <begin position="1"/>
        <end position="49"/>
    </location>
</feature>
<proteinExistence type="predicted"/>
<feature type="compositionally biased region" description="Polar residues" evidence="1">
    <location>
        <begin position="1"/>
        <end position="10"/>
    </location>
</feature>
<dbReference type="AlphaFoldDB" id="A0A3P7N1Q4"/>
<accession>A0A3P7N1Q4</accession>
<keyword evidence="3" id="KW-1185">Reference proteome</keyword>
<feature type="compositionally biased region" description="Basic and acidic residues" evidence="1">
    <location>
        <begin position="15"/>
        <end position="32"/>
    </location>
</feature>
<name>A0A3P7N1Q4_DIBLA</name>
<sequence length="141" mass="15528">MDAEASTSVTAPGCLRDREFSDRDGDDPKPEDLTMSNNNSYRNNGINMEEEEAKLGLDQTDSKHTGNWSNPATRSCLIHTLEEKLAYFLVKDFNPPELLDGQGFKVILLAFTSAVPLSSGLSACASVPSTRRRLCMTRGDR</sequence>